<comment type="caution">
    <text evidence="1">The sequence shown here is derived from an EMBL/GenBank/DDBJ whole genome shotgun (WGS) entry which is preliminary data.</text>
</comment>
<dbReference type="EMBL" id="JAUIZM010000002">
    <property type="protein sequence ID" value="KAK1397504.1"/>
    <property type="molecule type" value="Genomic_DNA"/>
</dbReference>
<dbReference type="Proteomes" id="UP001237642">
    <property type="component" value="Unassembled WGS sequence"/>
</dbReference>
<reference evidence="1" key="1">
    <citation type="submission" date="2023-02" db="EMBL/GenBank/DDBJ databases">
        <title>Genome of toxic invasive species Heracleum sosnowskyi carries increased number of genes despite the absence of recent whole-genome duplications.</title>
        <authorList>
            <person name="Schelkunov M."/>
            <person name="Shtratnikova V."/>
            <person name="Makarenko M."/>
            <person name="Klepikova A."/>
            <person name="Omelchenko D."/>
            <person name="Novikova G."/>
            <person name="Obukhova E."/>
            <person name="Bogdanov V."/>
            <person name="Penin A."/>
            <person name="Logacheva M."/>
        </authorList>
    </citation>
    <scope>NUCLEOTIDE SEQUENCE</scope>
    <source>
        <strain evidence="1">Hsosn_3</strain>
        <tissue evidence="1">Leaf</tissue>
    </source>
</reference>
<organism evidence="1 2">
    <name type="scientific">Heracleum sosnowskyi</name>
    <dbReference type="NCBI Taxonomy" id="360622"/>
    <lineage>
        <taxon>Eukaryota</taxon>
        <taxon>Viridiplantae</taxon>
        <taxon>Streptophyta</taxon>
        <taxon>Embryophyta</taxon>
        <taxon>Tracheophyta</taxon>
        <taxon>Spermatophyta</taxon>
        <taxon>Magnoliopsida</taxon>
        <taxon>eudicotyledons</taxon>
        <taxon>Gunneridae</taxon>
        <taxon>Pentapetalae</taxon>
        <taxon>asterids</taxon>
        <taxon>campanulids</taxon>
        <taxon>Apiales</taxon>
        <taxon>Apiaceae</taxon>
        <taxon>Apioideae</taxon>
        <taxon>apioid superclade</taxon>
        <taxon>Tordylieae</taxon>
        <taxon>Tordyliinae</taxon>
        <taxon>Heracleum</taxon>
    </lineage>
</organism>
<sequence>MTNSSSYVLFLYLWKAIMPYSQETIGQLAKFSDFNLSVGYKIVKAAEALSHSCSLLFFGISSTPKFEFEDFKCSSKRQWLQVVSSVAISEQRLFLITFIFIIKTPANVPWFWGVEDHIVEVSPSKAFLNDRQSVKLVASKR</sequence>
<gene>
    <name evidence="1" type="ORF">POM88_007367</name>
</gene>
<keyword evidence="2" id="KW-1185">Reference proteome</keyword>
<protein>
    <submittedName>
        <fullName evidence="1">Uncharacterized protein</fullName>
    </submittedName>
</protein>
<evidence type="ECO:0000313" key="1">
    <source>
        <dbReference type="EMBL" id="KAK1397504.1"/>
    </source>
</evidence>
<accession>A0AAD8N5I4</accession>
<reference evidence="1" key="2">
    <citation type="submission" date="2023-05" db="EMBL/GenBank/DDBJ databases">
        <authorList>
            <person name="Schelkunov M.I."/>
        </authorList>
    </citation>
    <scope>NUCLEOTIDE SEQUENCE</scope>
    <source>
        <strain evidence="1">Hsosn_3</strain>
        <tissue evidence="1">Leaf</tissue>
    </source>
</reference>
<evidence type="ECO:0000313" key="2">
    <source>
        <dbReference type="Proteomes" id="UP001237642"/>
    </source>
</evidence>
<name>A0AAD8N5I4_9APIA</name>
<proteinExistence type="predicted"/>
<dbReference type="AlphaFoldDB" id="A0AAD8N5I4"/>